<dbReference type="InterPro" id="IPR027417">
    <property type="entry name" value="P-loop_NTPase"/>
</dbReference>
<evidence type="ECO:0000256" key="1">
    <source>
        <dbReference type="ARBA" id="ARBA00022741"/>
    </source>
</evidence>
<dbReference type="RefSeq" id="WP_188963398.1">
    <property type="nucleotide sequence ID" value="NZ_BMOE01000007.1"/>
</dbReference>
<reference evidence="3" key="2">
    <citation type="submission" date="2020-09" db="EMBL/GenBank/DDBJ databases">
        <authorList>
            <person name="Sun Q."/>
            <person name="Ohkuma M."/>
        </authorList>
    </citation>
    <scope>NUCLEOTIDE SEQUENCE</scope>
    <source>
        <strain evidence="3">JCM 14371</strain>
    </source>
</reference>
<gene>
    <name evidence="3" type="ORF">GCM10008939_22700</name>
</gene>
<dbReference type="Proteomes" id="UP000635726">
    <property type="component" value="Unassembled WGS sequence"/>
</dbReference>
<accession>A0A917UQR7</accession>
<dbReference type="EMBL" id="BMOE01000007">
    <property type="protein sequence ID" value="GGJ78187.1"/>
    <property type="molecule type" value="Genomic_DNA"/>
</dbReference>
<name>A0A917UQR7_9DEIO</name>
<dbReference type="CDD" id="cd05387">
    <property type="entry name" value="BY-kinase"/>
    <property type="match status" value="1"/>
</dbReference>
<organism evidence="3 4">
    <name type="scientific">Deinococcus aquiradiocola</name>
    <dbReference type="NCBI Taxonomy" id="393059"/>
    <lineage>
        <taxon>Bacteria</taxon>
        <taxon>Thermotogati</taxon>
        <taxon>Deinococcota</taxon>
        <taxon>Deinococci</taxon>
        <taxon>Deinococcales</taxon>
        <taxon>Deinococcaceae</taxon>
        <taxon>Deinococcus</taxon>
    </lineage>
</organism>
<evidence type="ECO:0000313" key="3">
    <source>
        <dbReference type="EMBL" id="GGJ78187.1"/>
    </source>
</evidence>
<keyword evidence="4" id="KW-1185">Reference proteome</keyword>
<dbReference type="Gene3D" id="3.40.50.300">
    <property type="entry name" value="P-loop containing nucleotide triphosphate hydrolases"/>
    <property type="match status" value="1"/>
</dbReference>
<dbReference type="InterPro" id="IPR050445">
    <property type="entry name" value="Bact_polysacc_biosynth/exp"/>
</dbReference>
<dbReference type="InterPro" id="IPR033756">
    <property type="entry name" value="YlxH/NBP35"/>
</dbReference>
<dbReference type="NCBIfam" id="TIGR01007">
    <property type="entry name" value="eps_fam"/>
    <property type="match status" value="1"/>
</dbReference>
<reference evidence="3" key="1">
    <citation type="journal article" date="2014" name="Int. J. Syst. Evol. Microbiol.">
        <title>Complete genome sequence of Corynebacterium casei LMG S-19264T (=DSM 44701T), isolated from a smear-ripened cheese.</title>
        <authorList>
            <consortium name="US DOE Joint Genome Institute (JGI-PGF)"/>
            <person name="Walter F."/>
            <person name="Albersmeier A."/>
            <person name="Kalinowski J."/>
            <person name="Ruckert C."/>
        </authorList>
    </citation>
    <scope>NUCLEOTIDE SEQUENCE</scope>
    <source>
        <strain evidence="3">JCM 14371</strain>
    </source>
</reference>
<dbReference type="AlphaFoldDB" id="A0A917UQR7"/>
<evidence type="ECO:0000313" key="4">
    <source>
        <dbReference type="Proteomes" id="UP000635726"/>
    </source>
</evidence>
<keyword evidence="2" id="KW-0067">ATP-binding</keyword>
<evidence type="ECO:0000256" key="2">
    <source>
        <dbReference type="ARBA" id="ARBA00022840"/>
    </source>
</evidence>
<dbReference type="InterPro" id="IPR005702">
    <property type="entry name" value="Wzc-like_C"/>
</dbReference>
<dbReference type="Pfam" id="PF10609">
    <property type="entry name" value="ParA"/>
    <property type="match status" value="1"/>
</dbReference>
<protein>
    <submittedName>
        <fullName evidence="3">ExoP</fullName>
    </submittedName>
</protein>
<proteinExistence type="predicted"/>
<dbReference type="SUPFAM" id="SSF52540">
    <property type="entry name" value="P-loop containing nucleoside triphosphate hydrolases"/>
    <property type="match status" value="1"/>
</dbReference>
<dbReference type="PANTHER" id="PTHR32309">
    <property type="entry name" value="TYROSINE-PROTEIN KINASE"/>
    <property type="match status" value="1"/>
</dbReference>
<dbReference type="GO" id="GO:0005524">
    <property type="term" value="F:ATP binding"/>
    <property type="evidence" value="ECO:0007669"/>
    <property type="project" value="UniProtKB-KW"/>
</dbReference>
<dbReference type="PANTHER" id="PTHR32309:SF31">
    <property type="entry name" value="CAPSULAR EXOPOLYSACCHARIDE FAMILY"/>
    <property type="match status" value="1"/>
</dbReference>
<keyword evidence="1" id="KW-0547">Nucleotide-binding</keyword>
<comment type="caution">
    <text evidence="3">The sequence shown here is derived from an EMBL/GenBank/DDBJ whole genome shotgun (WGS) entry which is preliminary data.</text>
</comment>
<sequence length="543" mass="57735">MQTPVPPVRPDEIDLRQVFSTLKRAALPIVGATLLVGGATYALSRQQPKMYASVSSVLAAQDASQNTLINNTLVTAPPLPQGAVDEAIHSRSVVDDISKRLQVSGLDAGLIAHIESDLTREIASQKFKRVSVKAKLDPQQRGVYEISSTAESPRAAQVLADAAVHALLAWDTARAQTGVKRARGSLEAQLRDLDARIAATLPGSVDRQSLLTTRGQVTQNLAQVAVFEQAASGPLSLVADANEPNAPISPKPTRDALLAALLTLFAASGVALLTDSLRRRVNGPEDLMEFGYPVLAQLPALRQRALLNGVIQAARSGNLYEAVGFLRLNLMNAPHTGEQRRFVVSSSRPGEGKSSVTAILADAFAGSGLKVLLIDADMYRATQHQLWRADPNLQLGAPALLVSKPDVPGARPVKVTEQIDLIPAGSHRNASSVINNPGFSARLDRWSQGYDVVIIDTPPLGSVSDALALASMTDGLLFVVEAGQTREAEVGRAMQNLQVAGTPVLGFVLNKTTNDTRGYYAYSYTTREPSGRPGEVPGGAPRF</sequence>